<dbReference type="EMBL" id="VIFK01000020">
    <property type="protein sequence ID" value="TQF00195.1"/>
    <property type="molecule type" value="Genomic_DNA"/>
</dbReference>
<feature type="domain" description="Amidase" evidence="1">
    <location>
        <begin position="27"/>
        <end position="451"/>
    </location>
</feature>
<dbReference type="InterPro" id="IPR000120">
    <property type="entry name" value="Amidase"/>
</dbReference>
<evidence type="ECO:0000313" key="3">
    <source>
        <dbReference type="Proteomes" id="UP000315400"/>
    </source>
</evidence>
<keyword evidence="2" id="KW-0808">Transferase</keyword>
<protein>
    <submittedName>
        <fullName evidence="2">Asp-tRNA(Asn)/Glu-tRNA(Gln) amidotransferase subunit GatA</fullName>
        <ecNumber evidence="2">6.3.5.7</ecNumber>
    </submittedName>
</protein>
<dbReference type="PROSITE" id="PS00571">
    <property type="entry name" value="AMIDASES"/>
    <property type="match status" value="1"/>
</dbReference>
<reference evidence="2 3" key="1">
    <citation type="submission" date="2019-06" db="EMBL/GenBank/DDBJ databases">
        <title>Metagenome assembled Genome of Spiribacter salinus SL48-SHIP from the microbial mat of Salt Lake 48 (Novosibirsk region, Russia).</title>
        <authorList>
            <person name="Shipova A."/>
            <person name="Rozanov A.S."/>
            <person name="Bryanskaya A.V."/>
            <person name="Peltek S.E."/>
        </authorList>
    </citation>
    <scope>NUCLEOTIDE SEQUENCE [LARGE SCALE GENOMIC DNA]</scope>
    <source>
        <strain evidence="2">SL48-SHIP-2</strain>
    </source>
</reference>
<evidence type="ECO:0000313" key="2">
    <source>
        <dbReference type="EMBL" id="TQF00195.1"/>
    </source>
</evidence>
<dbReference type="Gene3D" id="3.90.1300.10">
    <property type="entry name" value="Amidase signature (AS) domain"/>
    <property type="match status" value="1"/>
</dbReference>
<dbReference type="Pfam" id="PF01425">
    <property type="entry name" value="Amidase"/>
    <property type="match status" value="1"/>
</dbReference>
<accession>A0A540VTV7</accession>
<dbReference type="GO" id="GO:0016740">
    <property type="term" value="F:transferase activity"/>
    <property type="evidence" value="ECO:0007669"/>
    <property type="project" value="UniProtKB-KW"/>
</dbReference>
<organism evidence="2 3">
    <name type="scientific">Spiribacter salinus</name>
    <dbReference type="NCBI Taxonomy" id="1335746"/>
    <lineage>
        <taxon>Bacteria</taxon>
        <taxon>Pseudomonadati</taxon>
        <taxon>Pseudomonadota</taxon>
        <taxon>Gammaproteobacteria</taxon>
        <taxon>Chromatiales</taxon>
        <taxon>Ectothiorhodospiraceae</taxon>
        <taxon>Spiribacter</taxon>
    </lineage>
</organism>
<dbReference type="SUPFAM" id="SSF75304">
    <property type="entry name" value="Amidase signature (AS) enzymes"/>
    <property type="match status" value="1"/>
</dbReference>
<dbReference type="GO" id="GO:0050567">
    <property type="term" value="F:glutaminyl-tRNA synthase (glutamine-hydrolyzing) activity"/>
    <property type="evidence" value="ECO:0007669"/>
    <property type="project" value="UniProtKB-EC"/>
</dbReference>
<keyword evidence="2" id="KW-0436">Ligase</keyword>
<dbReference type="InterPro" id="IPR036928">
    <property type="entry name" value="AS_sf"/>
</dbReference>
<dbReference type="AlphaFoldDB" id="A0A540VTV7"/>
<dbReference type="InterPro" id="IPR023631">
    <property type="entry name" value="Amidase_dom"/>
</dbReference>
<dbReference type="PANTHER" id="PTHR11895">
    <property type="entry name" value="TRANSAMIDASE"/>
    <property type="match status" value="1"/>
</dbReference>
<dbReference type="PANTHER" id="PTHR11895:SF176">
    <property type="entry name" value="AMIDASE AMID-RELATED"/>
    <property type="match status" value="1"/>
</dbReference>
<comment type="caution">
    <text evidence="2">The sequence shown here is derived from an EMBL/GenBank/DDBJ whole genome shotgun (WGS) entry which is preliminary data.</text>
</comment>
<dbReference type="EC" id="6.3.5.7" evidence="2"/>
<gene>
    <name evidence="2" type="primary">gatA</name>
    <name evidence="2" type="ORF">FKY71_04610</name>
</gene>
<sequence length="469" mass="50113">MDSTKLCYLSAGELSWLIQQRQVSPVEVVDAHISRIEATEGILNSFITLLGEQAKRSAARAENEIMMGNYRGPLHGIPLGLKDLFDTANARTTSGSCVFNDFVPLQDSTVSARLKRAGAILLGKLNMHQLAYGPTGENPDYGCTANPWNPKRCTGGSSSGSASATAAGQCTVTMGSDTGGSVRIPAALCGVVGLKPSYGLVSRHGMTPLSWSTDHPGPITRTVGDAALMMNVIAGYDADDIATSCHEVPDYTAALDGEIRGLRVGVLREYFEAPLDAEVAYWTKQTIDRLEEAGASVRTISLPMFEYAQALSKAIVMAEATARHRQLLAMEAEKLSRPVRLRLESGLFLSAADYLKAQQARTLLNKACLNLFEEVDLLAGPTVPVTAPSAGEQAVLVGNQRMDVTATLTHYTRPWNLTGAPAISVPCGFSASGLPIGLQLIGRPFDDLTVLRAAHAVEQINDSRAWPPM</sequence>
<dbReference type="InterPro" id="IPR020556">
    <property type="entry name" value="Amidase_CS"/>
</dbReference>
<evidence type="ECO:0000259" key="1">
    <source>
        <dbReference type="Pfam" id="PF01425"/>
    </source>
</evidence>
<proteinExistence type="predicted"/>
<name>A0A540VTV7_9GAMM</name>
<dbReference type="Proteomes" id="UP000315400">
    <property type="component" value="Unassembled WGS sequence"/>
</dbReference>